<protein>
    <submittedName>
        <fullName evidence="1">Uncharacterized protein</fullName>
    </submittedName>
</protein>
<dbReference type="AlphaFoldDB" id="A0A1I4SHP8"/>
<dbReference type="RefSeq" id="WP_278247162.1">
    <property type="nucleotide sequence ID" value="NZ_FOTQ01000011.1"/>
</dbReference>
<accession>A0A1I4SHP8</accession>
<organism evidence="1 2">
    <name type="scientific">Shimia aestuarii</name>
    <dbReference type="NCBI Taxonomy" id="254406"/>
    <lineage>
        <taxon>Bacteria</taxon>
        <taxon>Pseudomonadati</taxon>
        <taxon>Pseudomonadota</taxon>
        <taxon>Alphaproteobacteria</taxon>
        <taxon>Rhodobacterales</taxon>
        <taxon>Roseobacteraceae</taxon>
    </lineage>
</organism>
<dbReference type="Proteomes" id="UP000199144">
    <property type="component" value="Unassembled WGS sequence"/>
</dbReference>
<name>A0A1I4SHP8_9RHOB</name>
<dbReference type="EMBL" id="FOTQ01000011">
    <property type="protein sequence ID" value="SFM64018.1"/>
    <property type="molecule type" value="Genomic_DNA"/>
</dbReference>
<dbReference type="STRING" id="254406.SAMN04488042_11121"/>
<gene>
    <name evidence="1" type="ORF">SAMN04488042_11121</name>
</gene>
<evidence type="ECO:0000313" key="2">
    <source>
        <dbReference type="Proteomes" id="UP000199144"/>
    </source>
</evidence>
<keyword evidence="2" id="KW-1185">Reference proteome</keyword>
<proteinExistence type="predicted"/>
<sequence>MLFLISDSWLSPAQVLRAGCAILGINAERDNSDTNLSERRYLK</sequence>
<reference evidence="1 2" key="1">
    <citation type="submission" date="2016-10" db="EMBL/GenBank/DDBJ databases">
        <authorList>
            <person name="de Groot N.N."/>
        </authorList>
    </citation>
    <scope>NUCLEOTIDE SEQUENCE [LARGE SCALE GENOMIC DNA]</scope>
    <source>
        <strain evidence="1 2">DSM 15283</strain>
    </source>
</reference>
<evidence type="ECO:0000313" key="1">
    <source>
        <dbReference type="EMBL" id="SFM64018.1"/>
    </source>
</evidence>